<dbReference type="Proteomes" id="UP000001400">
    <property type="component" value="Chromosome"/>
</dbReference>
<dbReference type="InterPro" id="IPR016467">
    <property type="entry name" value="DNA_recomb/repair_RecA-like"/>
</dbReference>
<dbReference type="GO" id="GO:0005524">
    <property type="term" value="F:ATP binding"/>
    <property type="evidence" value="ECO:0007669"/>
    <property type="project" value="UniProtKB-UniRule"/>
</dbReference>
<dbReference type="InterPro" id="IPR003583">
    <property type="entry name" value="Hlx-hairpin-Hlx_DNA-bd_motif"/>
</dbReference>
<dbReference type="SMART" id="SM00382">
    <property type="entry name" value="AAA"/>
    <property type="match status" value="1"/>
</dbReference>
<dbReference type="HAMAP" id="MF_00348">
    <property type="entry name" value="RadA_arch"/>
    <property type="match status" value="1"/>
</dbReference>
<dbReference type="PANTHER" id="PTHR22942:SF30">
    <property type="entry name" value="MEIOTIC RECOMBINATION PROTEIN DMC1_LIM15 HOMOLOG"/>
    <property type="match status" value="1"/>
</dbReference>
<gene>
    <name evidence="9" type="primary">radA</name>
    <name evidence="13" type="ordered locus">Aboo_0430</name>
</gene>
<dbReference type="GO" id="GO:0006281">
    <property type="term" value="P:DNA repair"/>
    <property type="evidence" value="ECO:0007669"/>
    <property type="project" value="UniProtKB-UniRule"/>
</dbReference>
<evidence type="ECO:0000256" key="9">
    <source>
        <dbReference type="HAMAP-Rule" id="MF_00348"/>
    </source>
</evidence>
<dbReference type="STRING" id="439481.Aboo_0430"/>
<dbReference type="NCBIfam" id="NF003301">
    <property type="entry name" value="PRK04301.1"/>
    <property type="match status" value="1"/>
</dbReference>
<evidence type="ECO:0000256" key="6">
    <source>
        <dbReference type="ARBA" id="ARBA00023125"/>
    </source>
</evidence>
<dbReference type="HOGENOM" id="CLU_041732_0_0_2"/>
<dbReference type="InterPro" id="IPR011938">
    <property type="entry name" value="DNA_recomb/repair_RadA"/>
</dbReference>
<evidence type="ECO:0000259" key="12">
    <source>
        <dbReference type="PROSITE" id="PS50163"/>
    </source>
</evidence>
<dbReference type="Pfam" id="PF08423">
    <property type="entry name" value="Rad51"/>
    <property type="match status" value="1"/>
</dbReference>
<evidence type="ECO:0000256" key="4">
    <source>
        <dbReference type="ARBA" id="ARBA00022763"/>
    </source>
</evidence>
<dbReference type="GO" id="GO:0003684">
    <property type="term" value="F:damaged DNA binding"/>
    <property type="evidence" value="ECO:0007669"/>
    <property type="project" value="UniProtKB-UniRule"/>
</dbReference>
<dbReference type="SUPFAM" id="SSF52540">
    <property type="entry name" value="P-loop containing nucleoside triphosphate hydrolases"/>
    <property type="match status" value="1"/>
</dbReference>
<evidence type="ECO:0000256" key="2">
    <source>
        <dbReference type="ARBA" id="ARBA00018144"/>
    </source>
</evidence>
<keyword evidence="5 9" id="KW-0067">ATP-binding</keyword>
<dbReference type="GeneID" id="8827373"/>
<dbReference type="AlphaFoldDB" id="B5IAB8"/>
<dbReference type="PROSITE" id="PS50163">
    <property type="entry name" value="RECA_3"/>
    <property type="match status" value="1"/>
</dbReference>
<dbReference type="Gene3D" id="3.40.50.300">
    <property type="entry name" value="P-loop containing nucleotide triphosphate hydrolases"/>
    <property type="match status" value="1"/>
</dbReference>
<dbReference type="PIRSF" id="PIRSF005856">
    <property type="entry name" value="Rad51"/>
    <property type="match status" value="1"/>
</dbReference>
<dbReference type="GO" id="GO:0140664">
    <property type="term" value="F:ATP-dependent DNA damage sensor activity"/>
    <property type="evidence" value="ECO:0007669"/>
    <property type="project" value="InterPro"/>
</dbReference>
<evidence type="ECO:0000256" key="8">
    <source>
        <dbReference type="ARBA" id="ARBA00025684"/>
    </source>
</evidence>
<comment type="function">
    <text evidence="8 9 10">Involved in DNA repair and in homologous recombination. Binds and assemble on single-stranded DNA to form a nucleoprotein filament. Hydrolyzes ATP in a ssDNA-dependent manner and promotes DNA strand exchange between homologous DNA molecules.</text>
</comment>
<evidence type="ECO:0000256" key="1">
    <source>
        <dbReference type="ARBA" id="ARBA00008050"/>
    </source>
</evidence>
<sequence length="324" mass="35620">MIVLAKKKEEKEEYTLEDLPGVGPTTAEKLREAGYTDLIELAVASPKDLADTVGIGEGVAQKIILAARKYANVGSFETGDVIYERRKKVTKLTTGSSDFDTLLGGGLETQAITEFFGEFGSGKTQIMHQLAVNVQLPKDKGGLEGHAVYIDTENTFRPERIKQMAEALELDPVEVLKKIHVARAFNSNHQILLVDKAMELAKEYPVRLLIVDSLTAHFRAEYVGRGSLAERQQLLNKHMHDLLKFADLNNAVVAVTNQVSSNPGMMFGDPTQPIGGNIVGHTATYRIYLRKSRGNKRIARLIDSPALPDGEVVIKIVKEGIRDA</sequence>
<dbReference type="FunFam" id="3.40.50.300:FF:002052">
    <property type="entry name" value="DNA repair protein RAD51 homolog"/>
    <property type="match status" value="1"/>
</dbReference>
<dbReference type="OrthoDB" id="31129at2157"/>
<dbReference type="SMART" id="SM00278">
    <property type="entry name" value="HhH1"/>
    <property type="match status" value="2"/>
</dbReference>
<dbReference type="Pfam" id="PF14520">
    <property type="entry name" value="HHH_5"/>
    <property type="match status" value="1"/>
</dbReference>
<organism evidence="13 14">
    <name type="scientific">Aciduliprofundum boonei (strain DSM 19572 / T469)</name>
    <dbReference type="NCBI Taxonomy" id="439481"/>
    <lineage>
        <taxon>Archaea</taxon>
        <taxon>Methanobacteriati</taxon>
        <taxon>Thermoplasmatota</taxon>
        <taxon>DHVE2 group</taxon>
        <taxon>Candidatus Aciduliprofundum</taxon>
    </lineage>
</organism>
<accession>B5IAB8</accession>
<evidence type="ECO:0000256" key="10">
    <source>
        <dbReference type="PIRNR" id="PIRNR005856"/>
    </source>
</evidence>
<evidence type="ECO:0000313" key="13">
    <source>
        <dbReference type="EMBL" id="ADD08241.1"/>
    </source>
</evidence>
<proteinExistence type="inferred from homology"/>
<dbReference type="CDD" id="cd19515">
    <property type="entry name" value="archRadA"/>
    <property type="match status" value="1"/>
</dbReference>
<evidence type="ECO:0000256" key="3">
    <source>
        <dbReference type="ARBA" id="ARBA00022741"/>
    </source>
</evidence>
<dbReference type="InterPro" id="IPR003593">
    <property type="entry name" value="AAA+_ATPase"/>
</dbReference>
<keyword evidence="4 9" id="KW-0227">DNA damage</keyword>
<evidence type="ECO:0000259" key="11">
    <source>
        <dbReference type="PROSITE" id="PS50162"/>
    </source>
</evidence>
<evidence type="ECO:0000256" key="7">
    <source>
        <dbReference type="ARBA" id="ARBA00023172"/>
    </source>
</evidence>
<dbReference type="InterPro" id="IPR020588">
    <property type="entry name" value="RecA_ATP-bd"/>
</dbReference>
<keyword evidence="7 9" id="KW-0233">DNA recombination</keyword>
<feature type="domain" description="RecA family profile 2" evidence="12">
    <location>
        <begin position="264"/>
        <end position="324"/>
    </location>
</feature>
<feature type="domain" description="RecA family profile 1" evidence="11">
    <location>
        <begin position="88"/>
        <end position="259"/>
    </location>
</feature>
<evidence type="ECO:0000313" key="14">
    <source>
        <dbReference type="Proteomes" id="UP000001400"/>
    </source>
</evidence>
<dbReference type="SUPFAM" id="SSF47794">
    <property type="entry name" value="Rad51 N-terminal domain-like"/>
    <property type="match status" value="1"/>
</dbReference>
<dbReference type="Gene3D" id="1.10.150.20">
    <property type="entry name" value="5' to 3' exonuclease, C-terminal subdomain"/>
    <property type="match status" value="1"/>
</dbReference>
<reference evidence="13" key="1">
    <citation type="submission" date="2010-02" db="EMBL/GenBank/DDBJ databases">
        <title>Complete sequence of Aciduliprofundum boonei T469.</title>
        <authorList>
            <consortium name="US DOE Joint Genome Institute"/>
            <person name="Lucas S."/>
            <person name="Copeland A."/>
            <person name="Lapidus A."/>
            <person name="Cheng J.-F."/>
            <person name="Bruce D."/>
            <person name="Goodwin L."/>
            <person name="Pitluck S."/>
            <person name="Saunders E."/>
            <person name="Detter J.C."/>
            <person name="Han C."/>
            <person name="Tapia R."/>
            <person name="Land M."/>
            <person name="Hauser L."/>
            <person name="Kyrpides N."/>
            <person name="Mikhailova N."/>
            <person name="Flores G."/>
            <person name="Reysenbach A.-L."/>
            <person name="Woyke T."/>
        </authorList>
    </citation>
    <scope>NUCLEOTIDE SEQUENCE</scope>
    <source>
        <strain evidence="13">T469</strain>
    </source>
</reference>
<dbReference type="InterPro" id="IPR027417">
    <property type="entry name" value="P-loop_NTPase"/>
</dbReference>
<dbReference type="NCBIfam" id="TIGR02236">
    <property type="entry name" value="recomb_radA"/>
    <property type="match status" value="1"/>
</dbReference>
<keyword evidence="6 9" id="KW-0238">DNA-binding</keyword>
<dbReference type="InterPro" id="IPR020587">
    <property type="entry name" value="RecA_monomer-monomer_interface"/>
</dbReference>
<dbReference type="GO" id="GO:0006310">
    <property type="term" value="P:DNA recombination"/>
    <property type="evidence" value="ECO:0007669"/>
    <property type="project" value="UniProtKB-UniRule"/>
</dbReference>
<comment type="similarity">
    <text evidence="1 9 10">Belongs to the eukaryotic RecA-like protein family.</text>
</comment>
<evidence type="ECO:0000256" key="5">
    <source>
        <dbReference type="ARBA" id="ARBA00022840"/>
    </source>
</evidence>
<protein>
    <recommendedName>
        <fullName evidence="2 9">DNA repair and recombination protein RadA</fullName>
    </recommendedName>
</protein>
<keyword evidence="3 9" id="KW-0547">Nucleotide-binding</keyword>
<dbReference type="RefSeq" id="WP_008082089.1">
    <property type="nucleotide sequence ID" value="NC_013926.1"/>
</dbReference>
<dbReference type="InterPro" id="IPR010995">
    <property type="entry name" value="DNA_repair_Rad51/TF_NusA_a-hlx"/>
</dbReference>
<dbReference type="eggNOG" id="arCOG00415">
    <property type="taxonomic scope" value="Archaea"/>
</dbReference>
<name>B5IAB8_ACIB4</name>
<feature type="binding site" evidence="9">
    <location>
        <begin position="117"/>
        <end position="124"/>
    </location>
    <ligand>
        <name>ATP</name>
        <dbReference type="ChEBI" id="CHEBI:30616"/>
    </ligand>
</feature>
<keyword evidence="14" id="KW-1185">Reference proteome</keyword>
<dbReference type="InterPro" id="IPR013632">
    <property type="entry name" value="Rad51_C"/>
</dbReference>
<dbReference type="PANTHER" id="PTHR22942">
    <property type="entry name" value="RECA/RAD51/RADA DNA STRAND-PAIRING FAMILY MEMBER"/>
    <property type="match status" value="1"/>
</dbReference>
<dbReference type="PROSITE" id="PS50162">
    <property type="entry name" value="RECA_2"/>
    <property type="match status" value="1"/>
</dbReference>
<dbReference type="KEGG" id="abi:Aboo_0430"/>
<dbReference type="EMBL" id="CP001941">
    <property type="protein sequence ID" value="ADD08241.1"/>
    <property type="molecule type" value="Genomic_DNA"/>
</dbReference>